<dbReference type="PANTHER" id="PTHR22593">
    <property type="entry name" value="TRANSMEMBRANE PROTEIN 18"/>
    <property type="match status" value="1"/>
</dbReference>
<evidence type="ECO:0000313" key="2">
    <source>
        <dbReference type="EMBL" id="KAE9586361.1"/>
    </source>
</evidence>
<dbReference type="Gene3D" id="2.60.200.20">
    <property type="match status" value="1"/>
</dbReference>
<evidence type="ECO:0000313" key="3">
    <source>
        <dbReference type="Proteomes" id="UP000447434"/>
    </source>
</evidence>
<organism evidence="2 3">
    <name type="scientific">Lupinus albus</name>
    <name type="common">White lupine</name>
    <name type="synonym">Lupinus termis</name>
    <dbReference type="NCBI Taxonomy" id="3870"/>
    <lineage>
        <taxon>Eukaryota</taxon>
        <taxon>Viridiplantae</taxon>
        <taxon>Streptophyta</taxon>
        <taxon>Embryophyta</taxon>
        <taxon>Tracheophyta</taxon>
        <taxon>Spermatophyta</taxon>
        <taxon>Magnoliopsida</taxon>
        <taxon>eudicotyledons</taxon>
        <taxon>Gunneridae</taxon>
        <taxon>Pentapetalae</taxon>
        <taxon>rosids</taxon>
        <taxon>fabids</taxon>
        <taxon>Fabales</taxon>
        <taxon>Fabaceae</taxon>
        <taxon>Papilionoideae</taxon>
        <taxon>50 kb inversion clade</taxon>
        <taxon>genistoids sensu lato</taxon>
        <taxon>core genistoids</taxon>
        <taxon>Genisteae</taxon>
        <taxon>Lupinus</taxon>
    </lineage>
</organism>
<feature type="chain" id="PRO_5025659183" evidence="1">
    <location>
        <begin position="18"/>
        <end position="150"/>
    </location>
</feature>
<keyword evidence="1" id="KW-0732">Signal</keyword>
<dbReference type="AlphaFoldDB" id="A0A6A4NCC6"/>
<proteinExistence type="predicted"/>
<keyword evidence="3" id="KW-1185">Reference proteome</keyword>
<dbReference type="PANTHER" id="PTHR22593:SF8">
    <property type="entry name" value="FHA DOMAIN-CONTAINING PROTEIN PS1"/>
    <property type="match status" value="1"/>
</dbReference>
<evidence type="ECO:0000256" key="1">
    <source>
        <dbReference type="SAM" id="SignalP"/>
    </source>
</evidence>
<dbReference type="Proteomes" id="UP000447434">
    <property type="component" value="Chromosome 24"/>
</dbReference>
<protein>
    <submittedName>
        <fullName evidence="2">Putative transcription factor interactor and regulator FHA-SMAD family</fullName>
    </submittedName>
</protein>
<accession>A0A6A4NCC6</accession>
<dbReference type="InterPro" id="IPR008984">
    <property type="entry name" value="SMAD_FHA_dom_sf"/>
</dbReference>
<reference evidence="3" key="1">
    <citation type="journal article" date="2020" name="Nat. Commun.">
        <title>Genome sequence of the cluster root forming white lupin.</title>
        <authorList>
            <person name="Hufnagel B."/>
            <person name="Marques A."/>
            <person name="Soriano A."/>
            <person name="Marques L."/>
            <person name="Divol F."/>
            <person name="Doumas P."/>
            <person name="Sallet E."/>
            <person name="Mancinotti D."/>
            <person name="Carrere S."/>
            <person name="Marande W."/>
            <person name="Arribat S."/>
            <person name="Keller J."/>
            <person name="Huneau C."/>
            <person name="Blein T."/>
            <person name="Aime D."/>
            <person name="Laguerre M."/>
            <person name="Taylor J."/>
            <person name="Schubert V."/>
            <person name="Nelson M."/>
            <person name="Geu-Flores F."/>
            <person name="Crespi M."/>
            <person name="Gallardo-Guerrero K."/>
            <person name="Delaux P.-M."/>
            <person name="Salse J."/>
            <person name="Berges H."/>
            <person name="Guyot R."/>
            <person name="Gouzy J."/>
            <person name="Peret B."/>
        </authorList>
    </citation>
    <scope>NUCLEOTIDE SEQUENCE [LARGE SCALE GENOMIC DNA]</scope>
    <source>
        <strain evidence="3">cv. Amiga</strain>
    </source>
</reference>
<comment type="caution">
    <text evidence="2">The sequence shown here is derived from an EMBL/GenBank/DDBJ whole genome shotgun (WGS) entry which is preliminary data.</text>
</comment>
<name>A0A6A4NCC6_LUPAL</name>
<feature type="signal peptide" evidence="1">
    <location>
        <begin position="1"/>
        <end position="17"/>
    </location>
</feature>
<dbReference type="SUPFAM" id="SSF49879">
    <property type="entry name" value="SMAD/FHA domain"/>
    <property type="match status" value="1"/>
</dbReference>
<dbReference type="GO" id="GO:0031965">
    <property type="term" value="C:nuclear membrane"/>
    <property type="evidence" value="ECO:0007669"/>
    <property type="project" value="TreeGrafter"/>
</dbReference>
<dbReference type="EMBL" id="WOCE01000024">
    <property type="protein sequence ID" value="KAE9586361.1"/>
    <property type="molecule type" value="Genomic_DNA"/>
</dbReference>
<sequence length="150" mass="16710">MILLMFLKITKTFSSLGATLNGTSCLRILASADFISTYDPNPLHHFFSLIDLSSAHGTLVSEMKVDPGVSVGMKEGDTLRIGASSRVYRLHWIPISRAYHLENPFVSELDVILEPQNEEELVQNLNCYPDEMEEIPSGDSILECVKIVIL</sequence>
<gene>
    <name evidence="2" type="ORF">Lalb_Chr24g0401081</name>
</gene>
<dbReference type="OrthoDB" id="444265at2759"/>